<dbReference type="GeneTree" id="ENSGT00950000182858"/>
<comment type="subcellular location">
    <subcellularLocation>
        <location evidence="2">Membrane</location>
        <topology evidence="2">Single-pass type II membrane protein</topology>
    </subcellularLocation>
</comment>
<keyword evidence="13" id="KW-0732">Signal</keyword>
<dbReference type="AlphaFoldDB" id="A0A671G502"/>
<dbReference type="GO" id="GO:0016758">
    <property type="term" value="F:hexosyltransferase activity"/>
    <property type="evidence" value="ECO:0007669"/>
    <property type="project" value="InterPro"/>
</dbReference>
<dbReference type="FunFam" id="3.90.550.10:FF:000022">
    <property type="entry name" value="Histo-blood group ABO system transferase"/>
    <property type="match status" value="1"/>
</dbReference>
<feature type="signal peptide" evidence="13">
    <location>
        <begin position="1"/>
        <end position="19"/>
    </location>
</feature>
<gene>
    <name evidence="14" type="primary">GLT6D1</name>
</gene>
<dbReference type="Ensembl" id="ENSRFET00010035824.1">
    <property type="protein sequence ID" value="ENSRFEP00010033083.1"/>
    <property type="gene ID" value="ENSRFEG00010021762.1"/>
</dbReference>
<dbReference type="OMA" id="WLAPILW"/>
<evidence type="ECO:0000256" key="6">
    <source>
        <dbReference type="ARBA" id="ARBA00022692"/>
    </source>
</evidence>
<dbReference type="SUPFAM" id="SSF53448">
    <property type="entry name" value="Nucleotide-diphospho-sugar transferases"/>
    <property type="match status" value="1"/>
</dbReference>
<dbReference type="GO" id="GO:0031982">
    <property type="term" value="C:vesicle"/>
    <property type="evidence" value="ECO:0007669"/>
    <property type="project" value="TreeGrafter"/>
</dbReference>
<name>A0A671G502_RHIFE</name>
<keyword evidence="6" id="KW-0812">Transmembrane</keyword>
<evidence type="ECO:0000256" key="4">
    <source>
        <dbReference type="ARBA" id="ARBA00022676"/>
    </source>
</evidence>
<reference evidence="15" key="3">
    <citation type="submission" date="2018-12" db="EMBL/GenBank/DDBJ databases">
        <title>G10K-VGP greater horseshoe bat female genome, primary haplotype.</title>
        <authorList>
            <person name="Teeling E."/>
            <person name="Myers G."/>
            <person name="Vernes S."/>
            <person name="Pippel M."/>
            <person name="Winkler S."/>
            <person name="Fedrigo O."/>
            <person name="Rhie A."/>
            <person name="Koren S."/>
            <person name="Phillippy A."/>
            <person name="Lewin H."/>
            <person name="Damas J."/>
            <person name="Howe K."/>
            <person name="Mountcastle J."/>
            <person name="Jarvis E.D."/>
        </authorList>
    </citation>
    <scope>NUCLEOTIDE SEQUENCE [LARGE SCALE GENOMIC DNA]</scope>
</reference>
<dbReference type="PANTHER" id="PTHR10462">
    <property type="entry name" value="GLYCOSYLTRANSFERASE-RELATED"/>
    <property type="match status" value="1"/>
</dbReference>
<feature type="binding site" evidence="12">
    <location>
        <position position="193"/>
    </location>
    <ligand>
        <name>an alpha-L-fucosyl-(1-&gt;2)-beta-D-galactosyl derivative</name>
        <dbReference type="ChEBI" id="CHEBI:140327"/>
    </ligand>
</feature>
<evidence type="ECO:0000256" key="5">
    <source>
        <dbReference type="ARBA" id="ARBA00022679"/>
    </source>
</evidence>
<dbReference type="GO" id="GO:0016020">
    <property type="term" value="C:membrane"/>
    <property type="evidence" value="ECO:0007669"/>
    <property type="project" value="UniProtKB-SubCell"/>
</dbReference>
<keyword evidence="8" id="KW-1133">Transmembrane helix</keyword>
<keyword evidence="15" id="KW-1185">Reference proteome</keyword>
<dbReference type="PANTHER" id="PTHR10462:SF27">
    <property type="entry name" value="GLYCOSYLTRANSFERASE 6 DOMAIN-CONTAINING PROTEIN 1-RELATED"/>
    <property type="match status" value="1"/>
</dbReference>
<dbReference type="GO" id="GO:0005975">
    <property type="term" value="P:carbohydrate metabolic process"/>
    <property type="evidence" value="ECO:0007669"/>
    <property type="project" value="InterPro"/>
</dbReference>
<keyword evidence="5" id="KW-0808">Transferase</keyword>
<keyword evidence="9" id="KW-0472">Membrane</keyword>
<dbReference type="InParanoid" id="A0A671G502"/>
<dbReference type="Pfam" id="PF03414">
    <property type="entry name" value="Glyco_transf_6"/>
    <property type="match status" value="1"/>
</dbReference>
<dbReference type="InterPro" id="IPR029044">
    <property type="entry name" value="Nucleotide-diphossugar_trans"/>
</dbReference>
<feature type="chain" id="PRO_5025659740" evidence="13">
    <location>
        <begin position="20"/>
        <end position="303"/>
    </location>
</feature>
<proteinExistence type="inferred from homology"/>
<comment type="cofactor">
    <cofactor evidence="1">
        <name>Mn(2+)</name>
        <dbReference type="ChEBI" id="CHEBI:29035"/>
    </cofactor>
</comment>
<dbReference type="Proteomes" id="UP000472240">
    <property type="component" value="Chromosome 12"/>
</dbReference>
<evidence type="ECO:0000256" key="7">
    <source>
        <dbReference type="ARBA" id="ARBA00022968"/>
    </source>
</evidence>
<evidence type="ECO:0000256" key="9">
    <source>
        <dbReference type="ARBA" id="ARBA00023136"/>
    </source>
</evidence>
<keyword evidence="10" id="KW-0325">Glycoprotein</keyword>
<evidence type="ECO:0000256" key="10">
    <source>
        <dbReference type="ARBA" id="ARBA00023180"/>
    </source>
</evidence>
<evidence type="ECO:0000256" key="2">
    <source>
        <dbReference type="ARBA" id="ARBA00004606"/>
    </source>
</evidence>
<sequence>MNSTRKLLLLALFVLCVERYFRNYQVEEPGLSDWFNPRKRPDVIATTDWRAPVIWEGTFNRQALWSRYRERNLTVGLAVFAVGRTVDQYLELFLRSANKHFMAGYRVVFYVMMEDPYGMPDLQPDPLRTFQVLTIDKDSRWHNRDLVRMTSLGEHIVSHIQDEVDFLFSMTVEQVFQGDFGVETLGTSVAQLHAWWYFRDTENAPYERRPRSAACIPFGQGDFFYDGELVGGTPLQVLNLIKDYLKGVTHDTKNGLNSTYESHLNKYFFLHKPARLLSPEYSWDAAFLPPRQVRSVKVAQGAL</sequence>
<keyword evidence="4" id="KW-0328">Glycosyltransferase</keyword>
<keyword evidence="7" id="KW-0735">Signal-anchor</keyword>
<evidence type="ECO:0000313" key="14">
    <source>
        <dbReference type="Ensembl" id="ENSRFEP00010033083.1"/>
    </source>
</evidence>
<evidence type="ECO:0000256" key="1">
    <source>
        <dbReference type="ARBA" id="ARBA00001936"/>
    </source>
</evidence>
<feature type="binding site" evidence="12">
    <location>
        <begin position="80"/>
        <end position="82"/>
    </location>
    <ligand>
        <name>UDP-N-acetyl-alpha-D-galactosamine</name>
        <dbReference type="ChEBI" id="CHEBI:67138"/>
    </ligand>
</feature>
<comment type="similarity">
    <text evidence="3">Belongs to the glycosyltransferase 6 family.</text>
</comment>
<reference evidence="14 15" key="1">
    <citation type="journal article" date="2015" name="Annu Rev Anim Biosci">
        <title>The Genome 10K Project: a way forward.</title>
        <authorList>
            <person name="Koepfli K.P."/>
            <person name="Paten B."/>
            <person name="O'Brien S.J."/>
            <person name="Koepfli K.P."/>
            <person name="Paten B."/>
            <person name="Antunes A."/>
            <person name="Belov K."/>
            <person name="Bustamante C."/>
            <person name="Castoe T.A."/>
            <person name="Clawson H."/>
            <person name="Crawford A.J."/>
            <person name="Diekhans M."/>
            <person name="Distel D."/>
            <person name="Durbin R."/>
            <person name="Earl D."/>
            <person name="Fujita M.K."/>
            <person name="Gamble T."/>
            <person name="Georges A."/>
            <person name="Gemmell N."/>
            <person name="Gilbert M.T."/>
            <person name="Graves J.M."/>
            <person name="Green R.E."/>
            <person name="Hickey G."/>
            <person name="Jarvis E.D."/>
            <person name="Johnson W."/>
            <person name="Komissarov A."/>
            <person name="Korf I."/>
            <person name="Kuhn R."/>
            <person name="Larkin D.M."/>
            <person name="Lewin H."/>
            <person name="Lopez J.V."/>
            <person name="Ma J."/>
            <person name="Marques-Bonet T."/>
            <person name="Miller W."/>
            <person name="Murphy R."/>
            <person name="Pevzner P."/>
            <person name="Shapiro B."/>
            <person name="Steiner C."/>
            <person name="Tamazian G."/>
            <person name="Venkatesh B."/>
            <person name="Wang J."/>
            <person name="Wayne R."/>
            <person name="Wiley E."/>
            <person name="Yang H."/>
            <person name="Zhang G."/>
            <person name="Haussler D."/>
            <person name="Ryder O."/>
            <person name="O'Brien S.J."/>
        </authorList>
    </citation>
    <scope>NUCLEOTIDE SEQUENCE</scope>
</reference>
<dbReference type="GO" id="GO:0005794">
    <property type="term" value="C:Golgi apparatus"/>
    <property type="evidence" value="ECO:0007669"/>
    <property type="project" value="TreeGrafter"/>
</dbReference>
<evidence type="ECO:0000256" key="11">
    <source>
        <dbReference type="PIRSR" id="PIRSR605076-1"/>
    </source>
</evidence>
<evidence type="ECO:0000256" key="3">
    <source>
        <dbReference type="ARBA" id="ARBA00010413"/>
    </source>
</evidence>
<dbReference type="Gene3D" id="3.90.550.10">
    <property type="entry name" value="Spore Coat Polysaccharide Biosynthesis Protein SpsA, Chain A"/>
    <property type="match status" value="1"/>
</dbReference>
<accession>A0A671G502</accession>
<reference evidence="14 15" key="2">
    <citation type="journal article" date="2018" name="Annu Rev Anim Biosci">
        <title>Bat Biology, Genomes, and the Bat1K Project: To Generate Chromosome-Level Genomes for All Living Bat Species.</title>
        <authorList>
            <person name="Teeling E.C."/>
            <person name="Vernes S.C."/>
            <person name="Davalos L.M."/>
            <person name="Ray D.A."/>
            <person name="Gilbert M.T.P."/>
            <person name="Myers E."/>
        </authorList>
    </citation>
    <scope>NUCLEOTIDE SEQUENCE</scope>
</reference>
<reference evidence="14" key="5">
    <citation type="submission" date="2025-09" db="UniProtKB">
        <authorList>
            <consortium name="Ensembl"/>
        </authorList>
    </citation>
    <scope>IDENTIFICATION</scope>
</reference>
<feature type="active site" description="Nucleophile" evidence="11">
    <location>
        <position position="261"/>
    </location>
</feature>
<feature type="binding site" evidence="12">
    <location>
        <position position="284"/>
    </location>
    <ligand>
        <name>an alpha-L-fucosyl-(1-&gt;2)-beta-D-galactosyl derivative</name>
        <dbReference type="ChEBI" id="CHEBI:140327"/>
    </ligand>
</feature>
<protein>
    <submittedName>
        <fullName evidence="14">Glycosyltransferase 6 domain containing 1</fullName>
    </submittedName>
</protein>
<feature type="binding site" evidence="12">
    <location>
        <position position="261"/>
    </location>
    <ligand>
        <name>an alpha-L-fucosyl-(1-&gt;2)-beta-D-galactosyl derivative</name>
        <dbReference type="ChEBI" id="CHEBI:140327"/>
    </ligand>
</feature>
<evidence type="ECO:0000256" key="13">
    <source>
        <dbReference type="SAM" id="SignalP"/>
    </source>
</evidence>
<evidence type="ECO:0000256" key="8">
    <source>
        <dbReference type="ARBA" id="ARBA00022989"/>
    </source>
</evidence>
<organism evidence="14 15">
    <name type="scientific">Rhinolophus ferrumequinum</name>
    <name type="common">Greater horseshoe bat</name>
    <dbReference type="NCBI Taxonomy" id="59479"/>
    <lineage>
        <taxon>Eukaryota</taxon>
        <taxon>Metazoa</taxon>
        <taxon>Chordata</taxon>
        <taxon>Craniata</taxon>
        <taxon>Vertebrata</taxon>
        <taxon>Euteleostomi</taxon>
        <taxon>Mammalia</taxon>
        <taxon>Eutheria</taxon>
        <taxon>Laurasiatheria</taxon>
        <taxon>Chiroptera</taxon>
        <taxon>Yinpterochiroptera</taxon>
        <taxon>Rhinolophoidea</taxon>
        <taxon>Rhinolophidae</taxon>
        <taxon>Rhinolophinae</taxon>
        <taxon>Rhinolophus</taxon>
    </lineage>
</organism>
<evidence type="ECO:0000256" key="12">
    <source>
        <dbReference type="PIRSR" id="PIRSR605076-2"/>
    </source>
</evidence>
<dbReference type="FunCoup" id="A0A671G502">
    <property type="interactions" value="5"/>
</dbReference>
<reference evidence="14" key="4">
    <citation type="submission" date="2025-08" db="UniProtKB">
        <authorList>
            <consortium name="Ensembl"/>
        </authorList>
    </citation>
    <scope>IDENTIFICATION</scope>
</reference>
<evidence type="ECO:0000313" key="15">
    <source>
        <dbReference type="Proteomes" id="UP000472240"/>
    </source>
</evidence>
<dbReference type="InterPro" id="IPR005076">
    <property type="entry name" value="Glyco_trans_6"/>
</dbReference>